<dbReference type="EMBL" id="UYJE01009617">
    <property type="protein sequence ID" value="VDI74965.1"/>
    <property type="molecule type" value="Genomic_DNA"/>
</dbReference>
<gene>
    <name evidence="1" type="ORF">MGAL_10B087963</name>
</gene>
<reference evidence="1" key="1">
    <citation type="submission" date="2018-11" db="EMBL/GenBank/DDBJ databases">
        <authorList>
            <person name="Alioto T."/>
            <person name="Alioto T."/>
        </authorList>
    </citation>
    <scope>NUCLEOTIDE SEQUENCE</scope>
</reference>
<organism evidence="1 2">
    <name type="scientific">Mytilus galloprovincialis</name>
    <name type="common">Mediterranean mussel</name>
    <dbReference type="NCBI Taxonomy" id="29158"/>
    <lineage>
        <taxon>Eukaryota</taxon>
        <taxon>Metazoa</taxon>
        <taxon>Spiralia</taxon>
        <taxon>Lophotrochozoa</taxon>
        <taxon>Mollusca</taxon>
        <taxon>Bivalvia</taxon>
        <taxon>Autobranchia</taxon>
        <taxon>Pteriomorphia</taxon>
        <taxon>Mytilida</taxon>
        <taxon>Mytiloidea</taxon>
        <taxon>Mytilidae</taxon>
        <taxon>Mytilinae</taxon>
        <taxon>Mytilus</taxon>
    </lineage>
</organism>
<protein>
    <submittedName>
        <fullName evidence="1">Uncharacterized protein</fullName>
    </submittedName>
</protein>
<name>A0A8B6H743_MYTGA</name>
<proteinExistence type="predicted"/>
<evidence type="ECO:0000313" key="1">
    <source>
        <dbReference type="EMBL" id="VDI74965.1"/>
    </source>
</evidence>
<keyword evidence="2" id="KW-1185">Reference proteome</keyword>
<evidence type="ECO:0000313" key="2">
    <source>
        <dbReference type="Proteomes" id="UP000596742"/>
    </source>
</evidence>
<comment type="caution">
    <text evidence="1">The sequence shown here is derived from an EMBL/GenBank/DDBJ whole genome shotgun (WGS) entry which is preliminary data.</text>
</comment>
<dbReference type="AlphaFoldDB" id="A0A8B6H743"/>
<dbReference type="Proteomes" id="UP000596742">
    <property type="component" value="Unassembled WGS sequence"/>
</dbReference>
<sequence length="120" mass="12051">MVGCCKSREVIDDVENVAEMTEKITKKAGGVKIADVVGSVSKAVNAVDGATNAFESFMNGDILEGAGHIANVTQTIAGIAGAEDDANVANIVGDSANLAGKAVDIGGDAVKVAKHCCTVM</sequence>
<accession>A0A8B6H743</accession>